<dbReference type="InterPro" id="IPR006626">
    <property type="entry name" value="PbH1"/>
</dbReference>
<dbReference type="Gene3D" id="3.30.70.2050">
    <property type="match status" value="1"/>
</dbReference>
<name>A0A1G9UNH0_9EURY</name>
<dbReference type="Gene3D" id="2.160.20.10">
    <property type="entry name" value="Single-stranded right-handed beta-helix, Pectin lyase-like"/>
    <property type="match status" value="1"/>
</dbReference>
<keyword evidence="4" id="KW-1185">Reference proteome</keyword>
<accession>A0A1G9UNH0</accession>
<evidence type="ECO:0000259" key="2">
    <source>
        <dbReference type="Pfam" id="PF05048"/>
    </source>
</evidence>
<feature type="domain" description="Periplasmic copper-binding protein NosD beta helix" evidence="2">
    <location>
        <begin position="384"/>
        <end position="552"/>
    </location>
</feature>
<dbReference type="EMBL" id="FNIA01000004">
    <property type="protein sequence ID" value="SDM61393.1"/>
    <property type="molecule type" value="Genomic_DNA"/>
</dbReference>
<dbReference type="InterPro" id="IPR011050">
    <property type="entry name" value="Pectin_lyase_fold/virulence"/>
</dbReference>
<protein>
    <submittedName>
        <fullName evidence="3">Nitrous oxidase accessory protein NosD, contains tandem CASH domains</fullName>
    </submittedName>
</protein>
<dbReference type="InterPro" id="IPR007742">
    <property type="entry name" value="NosD_dom"/>
</dbReference>
<gene>
    <name evidence="3" type="ORF">SAMN05192554_104227</name>
</gene>
<organism evidence="3 4">
    <name type="scientific">Haloarchaeobius iranensis</name>
    <dbReference type="NCBI Taxonomy" id="996166"/>
    <lineage>
        <taxon>Archaea</taxon>
        <taxon>Methanobacteriati</taxon>
        <taxon>Methanobacteriota</taxon>
        <taxon>Stenosarchaea group</taxon>
        <taxon>Halobacteria</taxon>
        <taxon>Halobacteriales</taxon>
        <taxon>Halorubellaceae</taxon>
        <taxon>Haloarchaeobius</taxon>
    </lineage>
</organism>
<dbReference type="InterPro" id="IPR008719">
    <property type="entry name" value="N2O_reductase_NosL"/>
</dbReference>
<dbReference type="Pfam" id="PF05048">
    <property type="entry name" value="NosD"/>
    <property type="match status" value="1"/>
</dbReference>
<dbReference type="AlphaFoldDB" id="A0A1G9UNH0"/>
<dbReference type="InterPro" id="IPR051550">
    <property type="entry name" value="SCF-Subunits/Alg-Epimerases"/>
</dbReference>
<dbReference type="Proteomes" id="UP000199370">
    <property type="component" value="Unassembled WGS sequence"/>
</dbReference>
<dbReference type="PANTHER" id="PTHR22990">
    <property type="entry name" value="F-BOX ONLY PROTEIN"/>
    <property type="match status" value="1"/>
</dbReference>
<dbReference type="PANTHER" id="PTHR22990:SF15">
    <property type="entry name" value="F-BOX ONLY PROTEIN 10"/>
    <property type="match status" value="1"/>
</dbReference>
<dbReference type="STRING" id="996166.SAMN05192554_104227"/>
<proteinExistence type="predicted"/>
<dbReference type="SUPFAM" id="SSF51126">
    <property type="entry name" value="Pectin lyase-like"/>
    <property type="match status" value="1"/>
</dbReference>
<dbReference type="RefSeq" id="WP_089731993.1">
    <property type="nucleotide sequence ID" value="NZ_FNIA01000004.1"/>
</dbReference>
<keyword evidence="1" id="KW-0677">Repeat</keyword>
<evidence type="ECO:0000313" key="4">
    <source>
        <dbReference type="Proteomes" id="UP000199370"/>
    </source>
</evidence>
<dbReference type="Pfam" id="PF05573">
    <property type="entry name" value="NosL"/>
    <property type="match status" value="1"/>
</dbReference>
<evidence type="ECO:0000313" key="3">
    <source>
        <dbReference type="EMBL" id="SDM61393.1"/>
    </source>
</evidence>
<evidence type="ECO:0000256" key="1">
    <source>
        <dbReference type="ARBA" id="ARBA00022737"/>
    </source>
</evidence>
<sequence>MYARYLVTALAAVLLVTSGVFVVDVDPGEGPSVVDFDDAITMSDLTQAEQRVVKERSLAVPRAEVFYSRYRYVVGHQGLSSLVTELDRDGHERQFGVPLSIYVTDYADAELAAGDDGFLRVTGGDTDWVAVESAHFVVDSDARHPGGAAVVPFSERAAAEQFTDSFGGTVVGWEGLQAHSFDRSELSLAAAERRTTDRHGWADTAAADARQLRDRPVSVVVGEDAPTLAAAIERAPPNTTVVLPAGEYHDVNRTVRKPLTIRGAGVNETRLVGDGNGSVLRAFDARVAVTDLSIRGIGQQQARPNLTVDADAWDAQVLRAYGYAASGIEFDDAGGSYVADVYIETPTNGVTVRYSDGVVIEDVRVDGETPWREGFMSTITVHSRMVVQDSTFVGGRDGVYMHLGDGTVVRNNSFADLRFGVHEMYTSGTLVANNTATRTRTGVVVMTLPEDNVVTRNHVTDSAVGIDVAGRASYVVGNTLVDNEEGLDVGSDRSLFARNVVVGNDVGIRASTLIPTNVVTANDVVGNDRYVSTSLGPVRIWTDDGAGNYWGGAPGVDSDRDGFIDRPFQPTGAVDRYAASSPDAHVLATSPAVQLLRSQEGSLPGLRSRGVVDEAPQVRPVRPAAVAAALNTSATRAGTGVLA</sequence>
<dbReference type="OrthoDB" id="29186at2157"/>
<dbReference type="SUPFAM" id="SSF160387">
    <property type="entry name" value="NosL/MerB-like"/>
    <property type="match status" value="1"/>
</dbReference>
<reference evidence="3 4" key="1">
    <citation type="submission" date="2016-10" db="EMBL/GenBank/DDBJ databases">
        <authorList>
            <person name="de Groot N.N."/>
        </authorList>
    </citation>
    <scope>NUCLEOTIDE SEQUENCE [LARGE SCALE GENOMIC DNA]</scope>
    <source>
        <strain evidence="4">EB21,IBRC-M 10013,KCTC 4048</strain>
    </source>
</reference>
<dbReference type="InterPro" id="IPR012334">
    <property type="entry name" value="Pectin_lyas_fold"/>
</dbReference>
<dbReference type="SMART" id="SM00710">
    <property type="entry name" value="PbH1"/>
    <property type="match status" value="7"/>
</dbReference>